<evidence type="ECO:0000313" key="4">
    <source>
        <dbReference type="WBParaSite" id="GPUH_0000593001-mRNA-1"/>
    </source>
</evidence>
<dbReference type="AlphaFoldDB" id="A0A183DB31"/>
<feature type="domain" description="SHSP" evidence="1">
    <location>
        <begin position="57"/>
        <end position="124"/>
    </location>
</feature>
<accession>A0A183DB31</accession>
<dbReference type="InterPro" id="IPR008978">
    <property type="entry name" value="HSP20-like_chaperone"/>
</dbReference>
<protein>
    <submittedName>
        <fullName evidence="4">SHSP domain-containing protein</fullName>
    </submittedName>
</protein>
<dbReference type="SUPFAM" id="SSF49764">
    <property type="entry name" value="HSP20-like chaperones"/>
    <property type="match status" value="1"/>
</dbReference>
<dbReference type="EMBL" id="UYRT01013136">
    <property type="protein sequence ID" value="VDK52727.1"/>
    <property type="molecule type" value="Genomic_DNA"/>
</dbReference>
<reference evidence="2 3" key="2">
    <citation type="submission" date="2018-11" db="EMBL/GenBank/DDBJ databases">
        <authorList>
            <consortium name="Pathogen Informatics"/>
        </authorList>
    </citation>
    <scope>NUCLEOTIDE SEQUENCE [LARGE SCALE GENOMIC DNA]</scope>
</reference>
<proteinExistence type="predicted"/>
<keyword evidence="3" id="KW-1185">Reference proteome</keyword>
<dbReference type="Proteomes" id="UP000271098">
    <property type="component" value="Unassembled WGS sequence"/>
</dbReference>
<evidence type="ECO:0000259" key="1">
    <source>
        <dbReference type="Pfam" id="PF00011"/>
    </source>
</evidence>
<dbReference type="OrthoDB" id="1431247at2759"/>
<dbReference type="Pfam" id="PF00011">
    <property type="entry name" value="HSP20"/>
    <property type="match status" value="1"/>
</dbReference>
<sequence>MTPNLYASQKHHRQQQQHYANQYPRLDYEDLFDIGRQVKELDRQLAIVRTSPPKISHDGKLITIQLDMSRFVPQEIEITVADNTITVKAMATVYLNEKNSVDKLFKRKLAFPSNIVQDTVTTTVDRYGSCFSALLLIANFFLTLE</sequence>
<name>A0A183DB31_9BILA</name>
<evidence type="ECO:0000313" key="3">
    <source>
        <dbReference type="Proteomes" id="UP000271098"/>
    </source>
</evidence>
<gene>
    <name evidence="2" type="ORF">GPUH_LOCUS5926</name>
</gene>
<dbReference type="InterPro" id="IPR002068">
    <property type="entry name" value="A-crystallin/Hsp20_dom"/>
</dbReference>
<dbReference type="WBParaSite" id="GPUH_0000593001-mRNA-1">
    <property type="protein sequence ID" value="GPUH_0000593001-mRNA-1"/>
    <property type="gene ID" value="GPUH_0000593001"/>
</dbReference>
<organism evidence="4">
    <name type="scientific">Gongylonema pulchrum</name>
    <dbReference type="NCBI Taxonomy" id="637853"/>
    <lineage>
        <taxon>Eukaryota</taxon>
        <taxon>Metazoa</taxon>
        <taxon>Ecdysozoa</taxon>
        <taxon>Nematoda</taxon>
        <taxon>Chromadorea</taxon>
        <taxon>Rhabditida</taxon>
        <taxon>Spirurina</taxon>
        <taxon>Spiruromorpha</taxon>
        <taxon>Spiruroidea</taxon>
        <taxon>Gongylonematidae</taxon>
        <taxon>Gongylonema</taxon>
    </lineage>
</organism>
<dbReference type="Gene3D" id="2.60.40.790">
    <property type="match status" value="1"/>
</dbReference>
<evidence type="ECO:0000313" key="2">
    <source>
        <dbReference type="EMBL" id="VDK52727.1"/>
    </source>
</evidence>
<reference evidence="4" key="1">
    <citation type="submission" date="2016-06" db="UniProtKB">
        <authorList>
            <consortium name="WormBaseParasite"/>
        </authorList>
    </citation>
    <scope>IDENTIFICATION</scope>
</reference>